<dbReference type="Pfam" id="PF03478">
    <property type="entry name" value="Beta-prop_KIB1-4"/>
    <property type="match status" value="1"/>
</dbReference>
<evidence type="ECO:0000313" key="6">
    <source>
        <dbReference type="RefSeq" id="XP_056692527.1"/>
    </source>
</evidence>
<evidence type="ECO:0000259" key="2">
    <source>
        <dbReference type="Pfam" id="PF03478"/>
    </source>
</evidence>
<dbReference type="InterPro" id="IPR036047">
    <property type="entry name" value="F-box-like_dom_sf"/>
</dbReference>
<evidence type="ECO:0000313" key="10">
    <source>
        <dbReference type="RefSeq" id="XP_056692531.1"/>
    </source>
</evidence>
<accession>A0A9R0HZU2</accession>
<organism evidence="3 4">
    <name type="scientific">Spinacia oleracea</name>
    <name type="common">Spinach</name>
    <dbReference type="NCBI Taxonomy" id="3562"/>
    <lineage>
        <taxon>Eukaryota</taxon>
        <taxon>Viridiplantae</taxon>
        <taxon>Streptophyta</taxon>
        <taxon>Embryophyta</taxon>
        <taxon>Tracheophyta</taxon>
        <taxon>Spermatophyta</taxon>
        <taxon>Magnoliopsida</taxon>
        <taxon>eudicotyledons</taxon>
        <taxon>Gunneridae</taxon>
        <taxon>Pentapetalae</taxon>
        <taxon>Caryophyllales</taxon>
        <taxon>Chenopodiaceae</taxon>
        <taxon>Chenopodioideae</taxon>
        <taxon>Anserineae</taxon>
        <taxon>Spinacia</taxon>
    </lineage>
</organism>
<dbReference type="InterPro" id="IPR050942">
    <property type="entry name" value="F-box_BR-signaling"/>
</dbReference>
<dbReference type="AlphaFoldDB" id="A0A9R0HZU2"/>
<dbReference type="GeneID" id="110779827"/>
<sequence length="480" mass="55204">MSPSNYHRDCLGLIFPLFPLFSVCNCGIFGQNYHKIAVDSIRSDLNFLSSACAGHMDNCDWSALPVDILGEIVLKLESPQDIIYFSAVCSSWHYAYFYYKKKWNKSMPLLMLPENTTDNPNFFRNIFCPNNQRCYQLKLPQTFGARCWGSSCGWIVTFDVNQNLHMFNPLTTTRIPLPHLSTMPGHDFYDEFFDKDDMSFYELKGLFLEKVLVIQADDRGVGGDDYILITVPGQTSGIVNYAKPGDLVWTSVITKEINIKACVKDVVRWGSQIIFLYADGNSGYCDINALNHSNLEPATLMKYLPPPERFIPPYKVYLLVSFGDLLMVCRHKRCINYEIEDDPDDFSYQTIDFEVYKLNLGTKNWKRVNELDDVALFVGDNTSMSVRASNFSNCKSNCIYFTDDEWQFWDASEVKGGHDMGLFNMTKKKIETIYEGFQFGSSFFGGFGLPDCRFWCYRKFYPIFSISICSFLTHSTEKEI</sequence>
<dbReference type="Gene3D" id="1.20.1280.50">
    <property type="match status" value="1"/>
</dbReference>
<keyword evidence="3" id="KW-1185">Reference proteome</keyword>
<evidence type="ECO:0000313" key="8">
    <source>
        <dbReference type="RefSeq" id="XP_056692529.1"/>
    </source>
</evidence>
<keyword evidence="1" id="KW-0732">Signal</keyword>
<name>A0A9R0HZU2_SPIOL</name>
<evidence type="ECO:0000313" key="9">
    <source>
        <dbReference type="RefSeq" id="XP_056692530.1"/>
    </source>
</evidence>
<reference evidence="3" key="1">
    <citation type="journal article" date="2021" name="Nat. Commun.">
        <title>Genomic analyses provide insights into spinach domestication and the genetic basis of agronomic traits.</title>
        <authorList>
            <person name="Cai X."/>
            <person name="Sun X."/>
            <person name="Xu C."/>
            <person name="Sun H."/>
            <person name="Wang X."/>
            <person name="Ge C."/>
            <person name="Zhang Z."/>
            <person name="Wang Q."/>
            <person name="Fei Z."/>
            <person name="Jiao C."/>
            <person name="Wang Q."/>
        </authorList>
    </citation>
    <scope>NUCLEOTIDE SEQUENCE [LARGE SCALE GENOMIC DNA]</scope>
    <source>
        <strain evidence="3">cv. Varoflay</strain>
    </source>
</reference>
<reference evidence="4 5" key="2">
    <citation type="submission" date="2025-05" db="UniProtKB">
        <authorList>
            <consortium name="RefSeq"/>
        </authorList>
    </citation>
    <scope>IDENTIFICATION</scope>
    <source>
        <tissue evidence="4 5">Leaf</tissue>
    </source>
</reference>
<dbReference type="Proteomes" id="UP000813463">
    <property type="component" value="Chromosome 2"/>
</dbReference>
<evidence type="ECO:0000313" key="3">
    <source>
        <dbReference type="Proteomes" id="UP000813463"/>
    </source>
</evidence>
<dbReference type="KEGG" id="soe:110779827"/>
<proteinExistence type="predicted"/>
<dbReference type="PANTHER" id="PTHR44259:SF107">
    <property type="entry name" value="F-BOX PROTEIN SKIP23-LIKE"/>
    <property type="match status" value="1"/>
</dbReference>
<dbReference type="RefSeq" id="XP_056692526.1">
    <property type="nucleotide sequence ID" value="XM_056836548.1"/>
</dbReference>
<dbReference type="RefSeq" id="XP_056692527.1">
    <property type="nucleotide sequence ID" value="XM_056836549.1"/>
</dbReference>
<dbReference type="SUPFAM" id="SSF81383">
    <property type="entry name" value="F-box domain"/>
    <property type="match status" value="1"/>
</dbReference>
<evidence type="ECO:0000313" key="7">
    <source>
        <dbReference type="RefSeq" id="XP_056692528.1"/>
    </source>
</evidence>
<dbReference type="InterPro" id="IPR005174">
    <property type="entry name" value="KIB1-4_b-propeller"/>
</dbReference>
<feature type="domain" description="KIB1-4 beta-propeller" evidence="2">
    <location>
        <begin position="130"/>
        <end position="424"/>
    </location>
</feature>
<feature type="chain" id="PRO_5045020610" evidence="1">
    <location>
        <begin position="27"/>
        <end position="480"/>
    </location>
</feature>
<protein>
    <submittedName>
        <fullName evidence="4 5">F-box protein SKIP23 isoform X1</fullName>
    </submittedName>
</protein>
<feature type="signal peptide" evidence="1">
    <location>
        <begin position="1"/>
        <end position="26"/>
    </location>
</feature>
<dbReference type="RefSeq" id="XP_056692530.1">
    <property type="nucleotide sequence ID" value="XM_056836552.1"/>
</dbReference>
<dbReference type="RefSeq" id="XP_021839992.2">
    <property type="nucleotide sequence ID" value="XM_021984300.2"/>
</dbReference>
<gene>
    <name evidence="4 5 6 7 8 9 10" type="primary">LOC110779827</name>
</gene>
<evidence type="ECO:0000313" key="4">
    <source>
        <dbReference type="RefSeq" id="XP_021839992.2"/>
    </source>
</evidence>
<dbReference type="RefSeq" id="XP_056692531.1">
    <property type="nucleotide sequence ID" value="XM_056836553.1"/>
</dbReference>
<dbReference type="RefSeq" id="XP_056692529.1">
    <property type="nucleotide sequence ID" value="XM_056836551.1"/>
</dbReference>
<evidence type="ECO:0000313" key="5">
    <source>
        <dbReference type="RefSeq" id="XP_056692526.1"/>
    </source>
</evidence>
<dbReference type="RefSeq" id="XP_056692528.1">
    <property type="nucleotide sequence ID" value="XM_056836550.1"/>
</dbReference>
<evidence type="ECO:0000256" key="1">
    <source>
        <dbReference type="SAM" id="SignalP"/>
    </source>
</evidence>
<dbReference type="PANTHER" id="PTHR44259">
    <property type="entry name" value="OS07G0183000 PROTEIN-RELATED"/>
    <property type="match status" value="1"/>
</dbReference>